<evidence type="ECO:0000313" key="4">
    <source>
        <dbReference type="EMBL" id="GBM54373.1"/>
    </source>
</evidence>
<accession>A0A4Y2GL95</accession>
<evidence type="ECO:0000313" key="5">
    <source>
        <dbReference type="Proteomes" id="UP000499080"/>
    </source>
</evidence>
<feature type="compositionally biased region" description="Polar residues" evidence="1">
    <location>
        <begin position="1"/>
        <end position="12"/>
    </location>
</feature>
<evidence type="ECO:0000259" key="3">
    <source>
        <dbReference type="Pfam" id="PF02944"/>
    </source>
</evidence>
<feature type="non-terminal residue" evidence="4">
    <location>
        <position position="1"/>
    </location>
</feature>
<keyword evidence="2" id="KW-0812">Transmembrane</keyword>
<keyword evidence="2" id="KW-0472">Membrane</keyword>
<keyword evidence="2" id="KW-1133">Transmembrane helix</keyword>
<dbReference type="GO" id="GO:0003677">
    <property type="term" value="F:DNA binding"/>
    <property type="evidence" value="ECO:0007669"/>
    <property type="project" value="InterPro"/>
</dbReference>
<dbReference type="AlphaFoldDB" id="A0A4Y2GL95"/>
<feature type="region of interest" description="Disordered" evidence="1">
    <location>
        <begin position="1"/>
        <end position="22"/>
    </location>
</feature>
<proteinExistence type="predicted"/>
<gene>
    <name evidence="4" type="ORF">AVEN_3013_1</name>
</gene>
<sequence length="207" mass="23301">NSDQTSAENSNSMKHESVKGQDIIAGSAELECEVSPSDPSPSPTKHHLVIFDDGTTQLVPAKRLKTDNFSSAENIILQSSKPKTLPEDSNELFLRSLLHDMSKLNPAKLRHFKTFVITKLTNLQNEGTFSIKTMKNAFDIIQKFSSNFGSVLLAFGLLFDPFKYHKILHLLGFRTNFFELIIILNTLCNCVVTTTHKKKEIMEMLLD</sequence>
<dbReference type="InterPro" id="IPR004210">
    <property type="entry name" value="BESS_motif"/>
</dbReference>
<dbReference type="Proteomes" id="UP000499080">
    <property type="component" value="Unassembled WGS sequence"/>
</dbReference>
<reference evidence="4 5" key="1">
    <citation type="journal article" date="2019" name="Sci. Rep.">
        <title>Orb-weaving spider Araneus ventricosus genome elucidates the spidroin gene catalogue.</title>
        <authorList>
            <person name="Kono N."/>
            <person name="Nakamura H."/>
            <person name="Ohtoshi R."/>
            <person name="Moran D.A.P."/>
            <person name="Shinohara A."/>
            <person name="Yoshida Y."/>
            <person name="Fujiwara M."/>
            <person name="Mori M."/>
            <person name="Tomita M."/>
            <person name="Arakawa K."/>
        </authorList>
    </citation>
    <scope>NUCLEOTIDE SEQUENCE [LARGE SCALE GENOMIC DNA]</scope>
</reference>
<comment type="caution">
    <text evidence="4">The sequence shown here is derived from an EMBL/GenBank/DDBJ whole genome shotgun (WGS) entry which is preliminary data.</text>
</comment>
<organism evidence="4 5">
    <name type="scientific">Araneus ventricosus</name>
    <name type="common">Orbweaver spider</name>
    <name type="synonym">Epeira ventricosa</name>
    <dbReference type="NCBI Taxonomy" id="182803"/>
    <lineage>
        <taxon>Eukaryota</taxon>
        <taxon>Metazoa</taxon>
        <taxon>Ecdysozoa</taxon>
        <taxon>Arthropoda</taxon>
        <taxon>Chelicerata</taxon>
        <taxon>Arachnida</taxon>
        <taxon>Araneae</taxon>
        <taxon>Araneomorphae</taxon>
        <taxon>Entelegynae</taxon>
        <taxon>Araneoidea</taxon>
        <taxon>Araneidae</taxon>
        <taxon>Araneus</taxon>
    </lineage>
</organism>
<feature type="transmembrane region" description="Helical" evidence="2">
    <location>
        <begin position="140"/>
        <end position="159"/>
    </location>
</feature>
<evidence type="ECO:0000256" key="1">
    <source>
        <dbReference type="SAM" id="MobiDB-lite"/>
    </source>
</evidence>
<dbReference type="Pfam" id="PF02944">
    <property type="entry name" value="BESS"/>
    <property type="match status" value="1"/>
</dbReference>
<name>A0A4Y2GL95_ARAVE</name>
<dbReference type="OrthoDB" id="6147983at2759"/>
<keyword evidence="5" id="KW-1185">Reference proteome</keyword>
<feature type="domain" description="BESS" evidence="3">
    <location>
        <begin position="88"/>
        <end position="113"/>
    </location>
</feature>
<dbReference type="EMBL" id="BGPR01099944">
    <property type="protein sequence ID" value="GBM54373.1"/>
    <property type="molecule type" value="Genomic_DNA"/>
</dbReference>
<protein>
    <recommendedName>
        <fullName evidence="3">BESS domain-containing protein</fullName>
    </recommendedName>
</protein>
<evidence type="ECO:0000256" key="2">
    <source>
        <dbReference type="SAM" id="Phobius"/>
    </source>
</evidence>
<feature type="transmembrane region" description="Helical" evidence="2">
    <location>
        <begin position="171"/>
        <end position="192"/>
    </location>
</feature>